<accession>A0AAN6Y0N1</accession>
<dbReference type="EMBL" id="MU858180">
    <property type="protein sequence ID" value="KAK4210239.1"/>
    <property type="molecule type" value="Genomic_DNA"/>
</dbReference>
<evidence type="ECO:0000313" key="2">
    <source>
        <dbReference type="Proteomes" id="UP001301769"/>
    </source>
</evidence>
<proteinExistence type="predicted"/>
<name>A0AAN6Y0N1_9PEZI</name>
<keyword evidence="2" id="KW-1185">Reference proteome</keyword>
<gene>
    <name evidence="1" type="ORF">QBC37DRAFT_485524</name>
</gene>
<reference evidence="1" key="2">
    <citation type="submission" date="2023-05" db="EMBL/GenBank/DDBJ databases">
        <authorList>
            <consortium name="Lawrence Berkeley National Laboratory"/>
            <person name="Steindorff A."/>
            <person name="Hensen N."/>
            <person name="Bonometti L."/>
            <person name="Westerberg I."/>
            <person name="Brannstrom I.O."/>
            <person name="Guillou S."/>
            <person name="Cros-Aarteil S."/>
            <person name="Calhoun S."/>
            <person name="Haridas S."/>
            <person name="Kuo A."/>
            <person name="Mondo S."/>
            <person name="Pangilinan J."/>
            <person name="Riley R."/>
            <person name="Labutti K."/>
            <person name="Andreopoulos B."/>
            <person name="Lipzen A."/>
            <person name="Chen C."/>
            <person name="Yanf M."/>
            <person name="Daum C."/>
            <person name="Ng V."/>
            <person name="Clum A."/>
            <person name="Ohm R."/>
            <person name="Martin F."/>
            <person name="Silar P."/>
            <person name="Natvig D."/>
            <person name="Lalanne C."/>
            <person name="Gautier V."/>
            <person name="Ament-Velasquez S.L."/>
            <person name="Kruys A."/>
            <person name="Hutchinson M.I."/>
            <person name="Powell A.J."/>
            <person name="Barry K."/>
            <person name="Miller A.N."/>
            <person name="Grigoriev I.V."/>
            <person name="Debuchy R."/>
            <person name="Gladieux P."/>
            <person name="Thoren M.H."/>
            <person name="Johannesson H."/>
        </authorList>
    </citation>
    <scope>NUCLEOTIDE SEQUENCE</scope>
    <source>
        <strain evidence="1">PSN293</strain>
    </source>
</reference>
<sequence>MQKVGDQTAQPETSIPILVRLPHIHNPGAFRFSALVSGQPLLENPHQMLCAAHRSTLRASVEPVLHIPSCIPGWAGQDCLTSTWQIASGPVPALKDFLMQLEVARISGSLIQGEPHLFVFIEAQRGSGPMEGGPILLALRPDICTMVISYMILVLGRQQHQNQYCLGRYLESSLAGCSVPMLLRRNRDEDSASRRTGKPTVVIYHFDIMNRLQDA</sequence>
<reference evidence="1" key="1">
    <citation type="journal article" date="2023" name="Mol. Phylogenet. Evol.">
        <title>Genome-scale phylogeny and comparative genomics of the fungal order Sordariales.</title>
        <authorList>
            <person name="Hensen N."/>
            <person name="Bonometti L."/>
            <person name="Westerberg I."/>
            <person name="Brannstrom I.O."/>
            <person name="Guillou S."/>
            <person name="Cros-Aarteil S."/>
            <person name="Calhoun S."/>
            <person name="Haridas S."/>
            <person name="Kuo A."/>
            <person name="Mondo S."/>
            <person name="Pangilinan J."/>
            <person name="Riley R."/>
            <person name="LaButti K."/>
            <person name="Andreopoulos B."/>
            <person name="Lipzen A."/>
            <person name="Chen C."/>
            <person name="Yan M."/>
            <person name="Daum C."/>
            <person name="Ng V."/>
            <person name="Clum A."/>
            <person name="Steindorff A."/>
            <person name="Ohm R.A."/>
            <person name="Martin F."/>
            <person name="Silar P."/>
            <person name="Natvig D.O."/>
            <person name="Lalanne C."/>
            <person name="Gautier V."/>
            <person name="Ament-Velasquez S.L."/>
            <person name="Kruys A."/>
            <person name="Hutchinson M.I."/>
            <person name="Powell A.J."/>
            <person name="Barry K."/>
            <person name="Miller A.N."/>
            <person name="Grigoriev I.V."/>
            <person name="Debuchy R."/>
            <person name="Gladieux P."/>
            <person name="Hiltunen Thoren M."/>
            <person name="Johannesson H."/>
        </authorList>
    </citation>
    <scope>NUCLEOTIDE SEQUENCE</scope>
    <source>
        <strain evidence="1">PSN293</strain>
    </source>
</reference>
<comment type="caution">
    <text evidence="1">The sequence shown here is derived from an EMBL/GenBank/DDBJ whole genome shotgun (WGS) entry which is preliminary data.</text>
</comment>
<evidence type="ECO:0000313" key="1">
    <source>
        <dbReference type="EMBL" id="KAK4210239.1"/>
    </source>
</evidence>
<dbReference type="Proteomes" id="UP001301769">
    <property type="component" value="Unassembled WGS sequence"/>
</dbReference>
<organism evidence="1 2">
    <name type="scientific">Rhypophila decipiens</name>
    <dbReference type="NCBI Taxonomy" id="261697"/>
    <lineage>
        <taxon>Eukaryota</taxon>
        <taxon>Fungi</taxon>
        <taxon>Dikarya</taxon>
        <taxon>Ascomycota</taxon>
        <taxon>Pezizomycotina</taxon>
        <taxon>Sordariomycetes</taxon>
        <taxon>Sordariomycetidae</taxon>
        <taxon>Sordariales</taxon>
        <taxon>Naviculisporaceae</taxon>
        <taxon>Rhypophila</taxon>
    </lineage>
</organism>
<protein>
    <submittedName>
        <fullName evidence="1">Uncharacterized protein</fullName>
    </submittedName>
</protein>
<dbReference type="AlphaFoldDB" id="A0AAN6Y0N1"/>